<evidence type="ECO:0000256" key="2">
    <source>
        <dbReference type="SAM" id="MobiDB-lite"/>
    </source>
</evidence>
<evidence type="ECO:0000256" key="1">
    <source>
        <dbReference type="SAM" id="Coils"/>
    </source>
</evidence>
<keyword evidence="5" id="KW-1185">Reference proteome</keyword>
<proteinExistence type="predicted"/>
<keyword evidence="3" id="KW-1133">Transmembrane helix</keyword>
<organism evidence="4 5">
    <name type="scientific">Durusdinium trenchii</name>
    <dbReference type="NCBI Taxonomy" id="1381693"/>
    <lineage>
        <taxon>Eukaryota</taxon>
        <taxon>Sar</taxon>
        <taxon>Alveolata</taxon>
        <taxon>Dinophyceae</taxon>
        <taxon>Suessiales</taxon>
        <taxon>Symbiodiniaceae</taxon>
        <taxon>Durusdinium</taxon>
    </lineage>
</organism>
<gene>
    <name evidence="4" type="ORF">CCMP2556_LOCUS20119</name>
</gene>
<sequence length="897" mass="101535">MEMESRKEWVEGFDEFGKPLERITKAEQLQDQQRRMKKEEVELNKALQKEQFEMLELQNKLKECNDEYAQERQHLDELRSQQRVTLDTDQKFRILSVTKETIDRFLRKRPKVEDEQMMVDVHFLTGTETTGFNLHINGEGAGSRDAKFLIHLNEKVESLGKQAAKYWGLDPDKVFFLDGDGRIVLDHMRLVDIVLPPVPPTNPHLRSLQSSSSSALVPDEGAPPGEQKERDLWMVKGRNYCLTLVRASTVLSKEDLNRPKGEKWEDFTFNERQLEKELENARKKRGGEDGEAAKINMDVIPSLNDLMQQGQEKKRRKRADTRCRLLEFTVFVVCQVLFLVALVQPQMLGPSLLLASQKLETLFSNFTEADNSSSFLQSVTPSFNDIITEQQYWQWLTGPLQRVLLDEGPLEAELHIKILKTLTTRFDATQTSTSLGSPYQFCSNTTNASAATAVSTTTSAAGSNSVPSATTVTSGDISCIPEQFKYCSNLRAMHILGKGQELGHEVPNCVPLYDINVANAYFQSLTHSQVFSYAHGKIGTYFDGGRSFLDVSKGTEAFRQSLESFTLSTGSPFTFQGSAQQVTTVVYGATTNAIFIFHFLAENRLSGGIVTTIHKDVFLLDLEPVESHVYLLLSCASAVILLLMEIRRILHCPAACTFEEERSKCSIWSLLFLMLPLLILATSCLMLVQDTFTGNLLEAGRTSDSELYDYLWLRIKLDRSKLTIIVITLFLFNALMLKYLLLHFPQLLSATQIVKKLAAPLLTVLLLVCVTVFSFGVFLYTVFGSVFRTFEGVATTWLNVVLWSMGYIKDWQAYYRFQPALWTLSIFITLCLIQLTLNVLPAVIMLSHKKEADLVENYSYHAYWASERSKNSGKKSFNPALVGWDFTNPSDPSEVLQ</sequence>
<feature type="transmembrane region" description="Helical" evidence="3">
    <location>
        <begin position="761"/>
        <end position="783"/>
    </location>
</feature>
<feature type="transmembrane region" description="Helical" evidence="3">
    <location>
        <begin position="667"/>
        <end position="688"/>
    </location>
</feature>
<evidence type="ECO:0000256" key="3">
    <source>
        <dbReference type="SAM" id="Phobius"/>
    </source>
</evidence>
<dbReference type="Proteomes" id="UP001642484">
    <property type="component" value="Unassembled WGS sequence"/>
</dbReference>
<evidence type="ECO:0000313" key="5">
    <source>
        <dbReference type="Proteomes" id="UP001642484"/>
    </source>
</evidence>
<feature type="transmembrane region" description="Helical" evidence="3">
    <location>
        <begin position="820"/>
        <end position="844"/>
    </location>
</feature>
<keyword evidence="3" id="KW-0812">Transmembrane</keyword>
<feature type="transmembrane region" description="Helical" evidence="3">
    <location>
        <begin position="722"/>
        <end position="741"/>
    </location>
</feature>
<feature type="transmembrane region" description="Helical" evidence="3">
    <location>
        <begin position="325"/>
        <end position="343"/>
    </location>
</feature>
<evidence type="ECO:0000313" key="4">
    <source>
        <dbReference type="EMBL" id="CAK9035998.1"/>
    </source>
</evidence>
<reference evidence="4 5" key="1">
    <citation type="submission" date="2024-02" db="EMBL/GenBank/DDBJ databases">
        <authorList>
            <person name="Chen Y."/>
            <person name="Shah S."/>
            <person name="Dougan E. K."/>
            <person name="Thang M."/>
            <person name="Chan C."/>
        </authorList>
    </citation>
    <scope>NUCLEOTIDE SEQUENCE [LARGE SCALE GENOMIC DNA]</scope>
</reference>
<evidence type="ECO:0008006" key="6">
    <source>
        <dbReference type="Google" id="ProtNLM"/>
    </source>
</evidence>
<name>A0ABP0LA18_9DINO</name>
<comment type="caution">
    <text evidence="4">The sequence shown here is derived from an EMBL/GenBank/DDBJ whole genome shotgun (WGS) entry which is preliminary data.</text>
</comment>
<accession>A0ABP0LA18</accession>
<feature type="coiled-coil region" evidence="1">
    <location>
        <begin position="26"/>
        <end position="81"/>
    </location>
</feature>
<dbReference type="PANTHER" id="PTHR10877:SF197">
    <property type="entry name" value="POLYCYSTIC KIDNEY DISEASE PROTEIN 1-LIKE 2"/>
    <property type="match status" value="1"/>
</dbReference>
<dbReference type="PANTHER" id="PTHR10877">
    <property type="entry name" value="POLYCYSTIN FAMILY MEMBER"/>
    <property type="match status" value="1"/>
</dbReference>
<dbReference type="InterPro" id="IPR051223">
    <property type="entry name" value="Polycystin"/>
</dbReference>
<protein>
    <recommendedName>
        <fullName evidence="6">Polycystin cation channel PKD1/PKD2 domain-containing protein</fullName>
    </recommendedName>
</protein>
<dbReference type="EMBL" id="CAXAMN010011681">
    <property type="protein sequence ID" value="CAK9035998.1"/>
    <property type="molecule type" value="Genomic_DNA"/>
</dbReference>
<feature type="transmembrane region" description="Helical" evidence="3">
    <location>
        <begin position="789"/>
        <end position="808"/>
    </location>
</feature>
<keyword evidence="1" id="KW-0175">Coiled coil</keyword>
<feature type="region of interest" description="Disordered" evidence="2">
    <location>
        <begin position="202"/>
        <end position="229"/>
    </location>
</feature>
<feature type="transmembrane region" description="Helical" evidence="3">
    <location>
        <begin position="628"/>
        <end position="646"/>
    </location>
</feature>
<keyword evidence="3" id="KW-0472">Membrane</keyword>